<protein>
    <submittedName>
        <fullName evidence="1">Genomic scaffold, ProqFM164S02</fullName>
    </submittedName>
</protein>
<dbReference type="OrthoDB" id="4759297at2759"/>
<keyword evidence="2" id="KW-1185">Reference proteome</keyword>
<organism evidence="1 2">
    <name type="scientific">Penicillium roqueforti (strain FM164)</name>
    <dbReference type="NCBI Taxonomy" id="1365484"/>
    <lineage>
        <taxon>Eukaryota</taxon>
        <taxon>Fungi</taxon>
        <taxon>Dikarya</taxon>
        <taxon>Ascomycota</taxon>
        <taxon>Pezizomycotina</taxon>
        <taxon>Eurotiomycetes</taxon>
        <taxon>Eurotiomycetidae</taxon>
        <taxon>Eurotiales</taxon>
        <taxon>Aspergillaceae</taxon>
        <taxon>Penicillium</taxon>
    </lineage>
</organism>
<dbReference type="AlphaFoldDB" id="W6Q5S4"/>
<accession>W6Q5S4</accession>
<gene>
    <name evidence="1" type="ORF">PROQFM164_S02g002194</name>
</gene>
<dbReference type="EMBL" id="HG792016">
    <property type="protein sequence ID" value="CDM32043.1"/>
    <property type="molecule type" value="Genomic_DNA"/>
</dbReference>
<dbReference type="Proteomes" id="UP000030686">
    <property type="component" value="Unassembled WGS sequence"/>
</dbReference>
<sequence length="134" mass="15503">MVIQERVPSRLLDRSHVFPETPGNDWRSTILTNRAMDRTRYPSAVGQSRRSAIGMAPTAQVQTEDLLRRTQLHPSGHRYESAFQPVLELSSSDDSDINEHRREPRYVQQIRFQGTALAELATLPRHARRAHRRH</sequence>
<reference evidence="1" key="1">
    <citation type="journal article" date="2014" name="Nat. Commun.">
        <title>Multiple recent horizontal transfers of a large genomic region in cheese making fungi.</title>
        <authorList>
            <person name="Cheeseman K."/>
            <person name="Ropars J."/>
            <person name="Renault P."/>
            <person name="Dupont J."/>
            <person name="Gouzy J."/>
            <person name="Branca A."/>
            <person name="Abraham A.L."/>
            <person name="Ceppi M."/>
            <person name="Conseiller E."/>
            <person name="Debuchy R."/>
            <person name="Malagnac F."/>
            <person name="Goarin A."/>
            <person name="Silar P."/>
            <person name="Lacoste S."/>
            <person name="Sallet E."/>
            <person name="Bensimon A."/>
            <person name="Giraud T."/>
            <person name="Brygoo Y."/>
        </authorList>
    </citation>
    <scope>NUCLEOTIDE SEQUENCE [LARGE SCALE GENOMIC DNA]</scope>
    <source>
        <strain evidence="1">FM164</strain>
    </source>
</reference>
<name>W6Q5S4_PENRF</name>
<proteinExistence type="predicted"/>
<evidence type="ECO:0000313" key="1">
    <source>
        <dbReference type="EMBL" id="CDM32043.1"/>
    </source>
</evidence>
<evidence type="ECO:0000313" key="2">
    <source>
        <dbReference type="Proteomes" id="UP000030686"/>
    </source>
</evidence>